<dbReference type="Pfam" id="PF09451">
    <property type="entry name" value="ATG27"/>
    <property type="match status" value="1"/>
</dbReference>
<comment type="caution">
    <text evidence="21">The sequence shown here is derived from an EMBL/GenBank/DDBJ whole genome shotgun (WGS) entry which is preliminary data.</text>
</comment>
<proteinExistence type="inferred from homology"/>
<evidence type="ECO:0000313" key="22">
    <source>
        <dbReference type="Proteomes" id="UP000187209"/>
    </source>
</evidence>
<name>A0A1R2BX66_9CILI</name>
<evidence type="ECO:0000313" key="21">
    <source>
        <dbReference type="EMBL" id="OMJ81217.1"/>
    </source>
</evidence>
<dbReference type="Proteomes" id="UP000187209">
    <property type="component" value="Unassembled WGS sequence"/>
</dbReference>
<keyword evidence="8 18" id="KW-0812">Transmembrane</keyword>
<evidence type="ECO:0000256" key="15">
    <source>
        <dbReference type="ARBA" id="ARBA00023136"/>
    </source>
</evidence>
<evidence type="ECO:0000256" key="7">
    <source>
        <dbReference type="ARBA" id="ARBA00022448"/>
    </source>
</evidence>
<evidence type="ECO:0000256" key="18">
    <source>
        <dbReference type="SAM" id="Phobius"/>
    </source>
</evidence>
<dbReference type="GO" id="GO:0034045">
    <property type="term" value="C:phagophore assembly site membrane"/>
    <property type="evidence" value="ECO:0007669"/>
    <property type="project" value="UniProtKB-SubCell"/>
</dbReference>
<evidence type="ECO:0000256" key="5">
    <source>
        <dbReference type="ARBA" id="ARBA00005363"/>
    </source>
</evidence>
<feature type="signal peptide" evidence="19">
    <location>
        <begin position="1"/>
        <end position="16"/>
    </location>
</feature>
<evidence type="ECO:0000256" key="10">
    <source>
        <dbReference type="ARBA" id="ARBA00022927"/>
    </source>
</evidence>
<keyword evidence="17" id="KW-0968">Cytoplasmic vesicle</keyword>
<evidence type="ECO:0000256" key="3">
    <source>
        <dbReference type="ARBA" id="ARBA00004394"/>
    </source>
</evidence>
<dbReference type="GO" id="GO:0000139">
    <property type="term" value="C:Golgi membrane"/>
    <property type="evidence" value="ECO:0007669"/>
    <property type="project" value="UniProtKB-SubCell"/>
</dbReference>
<evidence type="ECO:0000256" key="11">
    <source>
        <dbReference type="ARBA" id="ARBA00022989"/>
    </source>
</evidence>
<keyword evidence="16" id="KW-1015">Disulfide bond</keyword>
<dbReference type="Gene3D" id="2.70.130.10">
    <property type="entry name" value="Mannose-6-phosphate receptor binding domain"/>
    <property type="match status" value="1"/>
</dbReference>
<reference evidence="21 22" key="1">
    <citation type="submission" date="2016-11" db="EMBL/GenBank/DDBJ databases">
        <title>The macronuclear genome of Stentor coeruleus: a giant cell with tiny introns.</title>
        <authorList>
            <person name="Slabodnick M."/>
            <person name="Ruby J.G."/>
            <person name="Reiff S.B."/>
            <person name="Swart E.C."/>
            <person name="Gosai S."/>
            <person name="Prabakaran S."/>
            <person name="Witkowska E."/>
            <person name="Larue G.E."/>
            <person name="Fisher S."/>
            <person name="Freeman R.M."/>
            <person name="Gunawardena J."/>
            <person name="Chu W."/>
            <person name="Stover N.A."/>
            <person name="Gregory B.D."/>
            <person name="Nowacki M."/>
            <person name="Derisi J."/>
            <person name="Roy S.W."/>
            <person name="Marshall W.F."/>
            <person name="Sood P."/>
        </authorList>
    </citation>
    <scope>NUCLEOTIDE SEQUENCE [LARGE SCALE GENOMIC DNA]</scope>
    <source>
        <strain evidence="21">WM001</strain>
    </source>
</reference>
<evidence type="ECO:0000259" key="20">
    <source>
        <dbReference type="PROSITE" id="PS51914"/>
    </source>
</evidence>
<dbReference type="GO" id="GO:0015031">
    <property type="term" value="P:protein transport"/>
    <property type="evidence" value="ECO:0007669"/>
    <property type="project" value="UniProtKB-KW"/>
</dbReference>
<sequence length="239" mass="27090">MFYMLIVLVQSQTTWEDPTTGMSYNWKSLKRDPDNYYEVVDSNAFFIPSIYSFNFGEDLPTACAGQYPAAMESVELLDGWMESCSILGRSDMQKVQSVNNGIEITYKGGDICYDVSSINTRQISFQLICSKTEGQWEIIQSTFTNYCHIILKKKTKAGCPVQFTFTWVWGLIFTLGAFALYFIIGTLINISQGSGCIIPHVSFWEGVWEFITDKMTAILEKAKGVSSKQKEVAKNYEMV</sequence>
<evidence type="ECO:0000256" key="2">
    <source>
        <dbReference type="ARBA" id="ARBA00004358"/>
    </source>
</evidence>
<comment type="subcellular location">
    <subcellularLocation>
        <location evidence="2">Cytoplasmic vesicle membrane</location>
        <topology evidence="2">Single-pass type I membrane protein</topology>
    </subcellularLocation>
    <subcellularLocation>
        <location evidence="3">Golgi apparatus membrane</location>
    </subcellularLocation>
    <subcellularLocation>
        <location evidence="1">Mitochondrion membrane</location>
        <topology evidence="1">Single-pass membrane protein</topology>
    </subcellularLocation>
    <subcellularLocation>
        <location evidence="4">Preautophagosomal structure membrane</location>
        <topology evidence="4">Single-pass type I membrane protein</topology>
    </subcellularLocation>
</comment>
<comment type="similarity">
    <text evidence="5">Belongs to the ATG27 family.</text>
</comment>
<accession>A0A1R2BX66</accession>
<keyword evidence="10" id="KW-0653">Protein transport</keyword>
<keyword evidence="12" id="KW-0072">Autophagy</keyword>
<protein>
    <recommendedName>
        <fullName evidence="6">Autophagy-related protein 27</fullName>
    </recommendedName>
</protein>
<evidence type="ECO:0000256" key="9">
    <source>
        <dbReference type="ARBA" id="ARBA00022729"/>
    </source>
</evidence>
<evidence type="ECO:0000256" key="8">
    <source>
        <dbReference type="ARBA" id="ARBA00022692"/>
    </source>
</evidence>
<evidence type="ECO:0000256" key="1">
    <source>
        <dbReference type="ARBA" id="ARBA00004304"/>
    </source>
</evidence>
<dbReference type="PANTHER" id="PTHR15071">
    <property type="entry name" value="MANNOSE-6-PHOSPHATE RECEPTOR FAMILY MEMBER"/>
    <property type="match status" value="1"/>
</dbReference>
<evidence type="ECO:0000256" key="12">
    <source>
        <dbReference type="ARBA" id="ARBA00023006"/>
    </source>
</evidence>
<feature type="chain" id="PRO_5013340111" description="Autophagy-related protein 27" evidence="19">
    <location>
        <begin position="17"/>
        <end position="239"/>
    </location>
</feature>
<dbReference type="GO" id="GO:0030659">
    <property type="term" value="C:cytoplasmic vesicle membrane"/>
    <property type="evidence" value="ECO:0007669"/>
    <property type="project" value="UniProtKB-SubCell"/>
</dbReference>
<gene>
    <name evidence="21" type="ORF">SteCoe_18333</name>
</gene>
<dbReference type="GO" id="GO:0031966">
    <property type="term" value="C:mitochondrial membrane"/>
    <property type="evidence" value="ECO:0007669"/>
    <property type="project" value="UniProtKB-SubCell"/>
</dbReference>
<keyword evidence="22" id="KW-1185">Reference proteome</keyword>
<dbReference type="OrthoDB" id="10252009at2759"/>
<evidence type="ECO:0000256" key="14">
    <source>
        <dbReference type="ARBA" id="ARBA00023128"/>
    </source>
</evidence>
<dbReference type="PANTHER" id="PTHR15071:SF13">
    <property type="entry name" value="AUTOPHAGY-RELATED PROTEIN 27"/>
    <property type="match status" value="1"/>
</dbReference>
<evidence type="ECO:0000256" key="19">
    <source>
        <dbReference type="SAM" id="SignalP"/>
    </source>
</evidence>
<keyword evidence="7" id="KW-0813">Transport</keyword>
<evidence type="ECO:0000256" key="4">
    <source>
        <dbReference type="ARBA" id="ARBA00004472"/>
    </source>
</evidence>
<evidence type="ECO:0000256" key="13">
    <source>
        <dbReference type="ARBA" id="ARBA00023034"/>
    </source>
</evidence>
<keyword evidence="14" id="KW-0496">Mitochondrion</keyword>
<dbReference type="EMBL" id="MPUH01000388">
    <property type="protein sequence ID" value="OMJ81217.1"/>
    <property type="molecule type" value="Genomic_DNA"/>
</dbReference>
<evidence type="ECO:0000256" key="16">
    <source>
        <dbReference type="ARBA" id="ARBA00023157"/>
    </source>
</evidence>
<evidence type="ECO:0000256" key="6">
    <source>
        <dbReference type="ARBA" id="ARBA00013776"/>
    </source>
</evidence>
<dbReference type="SUPFAM" id="SSF50911">
    <property type="entry name" value="Mannose 6-phosphate receptor domain"/>
    <property type="match status" value="1"/>
</dbReference>
<keyword evidence="11 18" id="KW-1133">Transmembrane helix</keyword>
<keyword evidence="9 19" id="KW-0732">Signal</keyword>
<feature type="transmembrane region" description="Helical" evidence="18">
    <location>
        <begin position="167"/>
        <end position="190"/>
    </location>
</feature>
<organism evidence="21 22">
    <name type="scientific">Stentor coeruleus</name>
    <dbReference type="NCBI Taxonomy" id="5963"/>
    <lineage>
        <taxon>Eukaryota</taxon>
        <taxon>Sar</taxon>
        <taxon>Alveolata</taxon>
        <taxon>Ciliophora</taxon>
        <taxon>Postciliodesmatophora</taxon>
        <taxon>Heterotrichea</taxon>
        <taxon>Heterotrichida</taxon>
        <taxon>Stentoridae</taxon>
        <taxon>Stentor</taxon>
    </lineage>
</organism>
<feature type="domain" description="MRH" evidence="20">
    <location>
        <begin position="9"/>
        <end position="161"/>
    </location>
</feature>
<dbReference type="GO" id="GO:0006914">
    <property type="term" value="P:autophagy"/>
    <property type="evidence" value="ECO:0007669"/>
    <property type="project" value="UniProtKB-KW"/>
</dbReference>
<dbReference type="PROSITE" id="PS51914">
    <property type="entry name" value="MRH"/>
    <property type="match status" value="1"/>
</dbReference>
<dbReference type="InterPro" id="IPR044865">
    <property type="entry name" value="MRH_dom"/>
</dbReference>
<dbReference type="InterPro" id="IPR018939">
    <property type="entry name" value="Autophagy-rel_prot_27"/>
</dbReference>
<keyword evidence="15 18" id="KW-0472">Membrane</keyword>
<dbReference type="InterPro" id="IPR009011">
    <property type="entry name" value="Man6P_isomerase_rcpt-bd_dom_sf"/>
</dbReference>
<dbReference type="AlphaFoldDB" id="A0A1R2BX66"/>
<keyword evidence="13" id="KW-0333">Golgi apparatus</keyword>
<evidence type="ECO:0000256" key="17">
    <source>
        <dbReference type="ARBA" id="ARBA00023329"/>
    </source>
</evidence>